<comment type="caution">
    <text evidence="6">The sequence shown here is derived from an EMBL/GenBank/DDBJ whole genome shotgun (WGS) entry which is preliminary data.</text>
</comment>
<reference evidence="6 7" key="1">
    <citation type="submission" date="2018-08" db="EMBL/GenBank/DDBJ databases">
        <title>Actinomadura jelena sp. nov., a novel Actinomycete isolated from soil in Chad.</title>
        <authorList>
            <person name="Shi L."/>
        </authorList>
    </citation>
    <scope>NUCLEOTIDE SEQUENCE [LARGE SCALE GENOMIC DNA]</scope>
    <source>
        <strain evidence="6 7">NEAU-G17</strain>
    </source>
</reference>
<dbReference type="FunFam" id="1.10.10.10:FF:000001">
    <property type="entry name" value="LysR family transcriptional regulator"/>
    <property type="match status" value="1"/>
</dbReference>
<keyword evidence="7" id="KW-1185">Reference proteome</keyword>
<evidence type="ECO:0000259" key="5">
    <source>
        <dbReference type="PROSITE" id="PS50931"/>
    </source>
</evidence>
<dbReference type="SUPFAM" id="SSF46785">
    <property type="entry name" value="Winged helix' DNA-binding domain"/>
    <property type="match status" value="1"/>
</dbReference>
<dbReference type="GO" id="GO:0000976">
    <property type="term" value="F:transcription cis-regulatory region binding"/>
    <property type="evidence" value="ECO:0007669"/>
    <property type="project" value="TreeGrafter"/>
</dbReference>
<dbReference type="PROSITE" id="PS50931">
    <property type="entry name" value="HTH_LYSR"/>
    <property type="match status" value="1"/>
</dbReference>
<sequence>MELRQLRVFEAVVRHGTVTDAAVALGLAPSSVSARVRALEESLGVPLFDRTVRGMRLTPSGERMLTWSRRLLDAADQARREVVGTASALRLGALETIAATHVPRVLARLSEARGRGADRVEVRSSASRDELLADVVGGTLDAALLLDTGGALGDLGFPQPEAPLTFLDVEPVPLSLVAAPGNPLAGRAGLTRADLRDQSLLVNVEKCSFRLAADRFLGPGPARVRAGGVPVVRAWAEQGLGIALLPAFAVAEAVGRGALAELDLPVPDISLRLVWRSDRESLPGLRELLYACAATPVTPPNGLGRAVSTPSVATNS</sequence>
<dbReference type="Pfam" id="PF00126">
    <property type="entry name" value="HTH_1"/>
    <property type="match status" value="1"/>
</dbReference>
<protein>
    <submittedName>
        <fullName evidence="6">LysR family transcriptional regulator</fullName>
    </submittedName>
</protein>
<dbReference type="InterPro" id="IPR000847">
    <property type="entry name" value="LysR_HTH_N"/>
</dbReference>
<evidence type="ECO:0000256" key="2">
    <source>
        <dbReference type="ARBA" id="ARBA00023015"/>
    </source>
</evidence>
<dbReference type="AlphaFoldDB" id="A0A372JFG7"/>
<organism evidence="6 7">
    <name type="scientific">Actinomadura logoneensis</name>
    <dbReference type="NCBI Taxonomy" id="2293572"/>
    <lineage>
        <taxon>Bacteria</taxon>
        <taxon>Bacillati</taxon>
        <taxon>Actinomycetota</taxon>
        <taxon>Actinomycetes</taxon>
        <taxon>Streptosporangiales</taxon>
        <taxon>Thermomonosporaceae</taxon>
        <taxon>Actinomadura</taxon>
    </lineage>
</organism>
<name>A0A372JFG7_9ACTN</name>
<dbReference type="CDD" id="cd05466">
    <property type="entry name" value="PBP2_LTTR_substrate"/>
    <property type="match status" value="1"/>
</dbReference>
<dbReference type="PANTHER" id="PTHR30126:SF39">
    <property type="entry name" value="HTH-TYPE TRANSCRIPTIONAL REGULATOR CYSL"/>
    <property type="match status" value="1"/>
</dbReference>
<dbReference type="InterPro" id="IPR036388">
    <property type="entry name" value="WH-like_DNA-bd_sf"/>
</dbReference>
<evidence type="ECO:0000256" key="1">
    <source>
        <dbReference type="ARBA" id="ARBA00009437"/>
    </source>
</evidence>
<dbReference type="InterPro" id="IPR005119">
    <property type="entry name" value="LysR_subst-bd"/>
</dbReference>
<evidence type="ECO:0000313" key="6">
    <source>
        <dbReference type="EMBL" id="RFU38747.1"/>
    </source>
</evidence>
<accession>A0A372JFG7</accession>
<dbReference type="PANTHER" id="PTHR30126">
    <property type="entry name" value="HTH-TYPE TRANSCRIPTIONAL REGULATOR"/>
    <property type="match status" value="1"/>
</dbReference>
<dbReference type="SUPFAM" id="SSF53850">
    <property type="entry name" value="Periplasmic binding protein-like II"/>
    <property type="match status" value="1"/>
</dbReference>
<keyword evidence="4" id="KW-0804">Transcription</keyword>
<evidence type="ECO:0000256" key="3">
    <source>
        <dbReference type="ARBA" id="ARBA00023125"/>
    </source>
</evidence>
<dbReference type="Gene3D" id="1.10.10.10">
    <property type="entry name" value="Winged helix-like DNA-binding domain superfamily/Winged helix DNA-binding domain"/>
    <property type="match status" value="1"/>
</dbReference>
<evidence type="ECO:0000256" key="4">
    <source>
        <dbReference type="ARBA" id="ARBA00023163"/>
    </source>
</evidence>
<keyword evidence="3" id="KW-0238">DNA-binding</keyword>
<dbReference type="EMBL" id="QURH01000712">
    <property type="protein sequence ID" value="RFU38747.1"/>
    <property type="molecule type" value="Genomic_DNA"/>
</dbReference>
<feature type="domain" description="HTH lysR-type" evidence="5">
    <location>
        <begin position="1"/>
        <end position="58"/>
    </location>
</feature>
<dbReference type="GO" id="GO:0003700">
    <property type="term" value="F:DNA-binding transcription factor activity"/>
    <property type="evidence" value="ECO:0007669"/>
    <property type="project" value="InterPro"/>
</dbReference>
<keyword evidence="2" id="KW-0805">Transcription regulation</keyword>
<dbReference type="Pfam" id="PF03466">
    <property type="entry name" value="LysR_substrate"/>
    <property type="match status" value="1"/>
</dbReference>
<dbReference type="RefSeq" id="WP_117359830.1">
    <property type="nucleotide sequence ID" value="NZ_QURH01000712.1"/>
</dbReference>
<dbReference type="InterPro" id="IPR036390">
    <property type="entry name" value="WH_DNA-bd_sf"/>
</dbReference>
<dbReference type="Proteomes" id="UP000261811">
    <property type="component" value="Unassembled WGS sequence"/>
</dbReference>
<dbReference type="Gene3D" id="3.40.190.10">
    <property type="entry name" value="Periplasmic binding protein-like II"/>
    <property type="match status" value="2"/>
</dbReference>
<dbReference type="OrthoDB" id="8479357at2"/>
<proteinExistence type="inferred from homology"/>
<evidence type="ECO:0000313" key="7">
    <source>
        <dbReference type="Proteomes" id="UP000261811"/>
    </source>
</evidence>
<gene>
    <name evidence="6" type="ORF">DZF91_26050</name>
</gene>
<comment type="similarity">
    <text evidence="1">Belongs to the LysR transcriptional regulatory family.</text>
</comment>